<evidence type="ECO:0000313" key="1">
    <source>
        <dbReference type="EMBL" id="AJD82309.1"/>
    </source>
</evidence>
<protein>
    <submittedName>
        <fullName evidence="1">Uncharacterized protein</fullName>
    </submittedName>
</protein>
<organism evidence="1 2">
    <name type="scientific">Mycobacterium phage Keshu</name>
    <dbReference type="NCBI Taxonomy" id="1567471"/>
    <lineage>
        <taxon>Viruses</taxon>
        <taxon>Duplodnaviria</taxon>
        <taxon>Heunggongvirae</taxon>
        <taxon>Uroviricota</taxon>
        <taxon>Caudoviricetes</taxon>
        <taxon>Weiservirinae</taxon>
        <taxon>Keshuvirus</taxon>
        <taxon>Keshuvirus keshu</taxon>
    </lineage>
</organism>
<dbReference type="EMBL" id="KP027199">
    <property type="protein sequence ID" value="AJD82309.1"/>
    <property type="molecule type" value="Genomic_DNA"/>
</dbReference>
<evidence type="ECO:0000313" key="2">
    <source>
        <dbReference type="Proteomes" id="UP000031717"/>
    </source>
</evidence>
<reference evidence="1 2" key="1">
    <citation type="submission" date="2014-10" db="EMBL/GenBank/DDBJ databases">
        <authorList>
            <person name="Mthembu S."/>
            <person name="Kuvar S."/>
            <person name="Nduna N."/>
            <person name="Pillay S."/>
            <person name="Pillay T."/>
            <person name="Tang P.-C."/>
            <person name="Reddy N."/>
            <person name="Larsen M.H."/>
            <person name="Rubin E.J."/>
            <person name="Russell D.A."/>
            <person name="Guerrero C.A."/>
            <person name="Bowman C.A."/>
            <person name="Jacobs-Sera D."/>
            <person name="Hendrix R.W."/>
            <person name="Hatfull G.F."/>
        </authorList>
    </citation>
    <scope>NUCLEOTIDE SEQUENCE [LARGE SCALE GENOMIC DNA]</scope>
</reference>
<name>A0A0B5A3D1_9CAUD</name>
<gene>
    <name evidence="1" type="primary">89</name>
    <name evidence="1" type="ORF">PBI_KESHU_89</name>
</gene>
<proteinExistence type="predicted"/>
<dbReference type="KEGG" id="vg:23680449"/>
<dbReference type="OrthoDB" id="16095at10239"/>
<dbReference type="GeneID" id="23680449"/>
<dbReference type="Proteomes" id="UP000031717">
    <property type="component" value="Segment"/>
</dbReference>
<accession>A0A0B5A3D1</accession>
<sequence>MAREVAFLDGPLRGRVQTIDDDAARWDRLDVCYLADDVEQPAGQTVDDALSWLERDQQRRRVVTYRIFRSPYLAGPRWVAAIGAKVGQTVMCVVPFTDYAARNFRGSIDEILSELAAERLRQLCVAEGLVAEEIRERFRGSLAEAQAAAQPTADGGPDRYAAAAASLGGYVGDPDMRLSLWQAIAAAPAVDVQEVRK</sequence>
<keyword evidence="2" id="KW-1185">Reference proteome</keyword>
<dbReference type="RefSeq" id="YP_009125841.1">
    <property type="nucleotide sequence ID" value="NC_026603.1"/>
</dbReference>